<evidence type="ECO:0000256" key="3">
    <source>
        <dbReference type="ARBA" id="ARBA00012217"/>
    </source>
</evidence>
<dbReference type="Gene3D" id="3.30.470.20">
    <property type="entry name" value="ATP-grasp fold, B domain"/>
    <property type="match status" value="1"/>
</dbReference>
<accession>A0AAE0DGP6</accession>
<dbReference type="InterPro" id="IPR028923">
    <property type="entry name" value="SAICAR_synt/ADE2_N"/>
</dbReference>
<protein>
    <recommendedName>
        <fullName evidence="4">Phosphoribosylaminoimidazole-succinocarboxamide synthase</fullName>
        <ecNumber evidence="3">6.3.2.6</ecNumber>
    </recommendedName>
    <alternativeName>
        <fullName evidence="9">SAICAR synthetase</fullName>
    </alternativeName>
</protein>
<sequence>MASVMQTDLRQHLHLIASGKVREIYELDDSKLLFVATDRISAYDVVMKNAIDQKGAILTQLSEFWFNLLQSKIPELHTHYVSLGLPPMLQERLPPNLVELLRLRSMVVKRLKVFPIESIVRGYITGSAWISYQKDGTVCGIPLPSGLQESQELPKPLWTPSTKAELGKKDENISPEEAAKIVGEEYADQIEALSLQIYEKASAYALERGIMIADTKFEFGLDESATPPAVVLIDEVLTPDSSRFWNAGSHKIGRGQESYDKQYLRDWLVQNGLKGMQGVEMPTDIVTSTLGRYREAYYVLVGKVWDMAPSEAPRS</sequence>
<feature type="domain" description="SAICAR synthetase/ADE2 N-terminal" evidence="10">
    <location>
        <begin position="16"/>
        <end position="277"/>
    </location>
</feature>
<dbReference type="EMBL" id="JASNWA010000009">
    <property type="protein sequence ID" value="KAK3169872.1"/>
    <property type="molecule type" value="Genomic_DNA"/>
</dbReference>
<evidence type="ECO:0000256" key="4">
    <source>
        <dbReference type="ARBA" id="ARBA00016460"/>
    </source>
</evidence>
<dbReference type="Proteomes" id="UP001276659">
    <property type="component" value="Unassembled WGS sequence"/>
</dbReference>
<dbReference type="Pfam" id="PF01259">
    <property type="entry name" value="SAICAR_synt"/>
    <property type="match status" value="1"/>
</dbReference>
<evidence type="ECO:0000256" key="9">
    <source>
        <dbReference type="ARBA" id="ARBA00030409"/>
    </source>
</evidence>
<dbReference type="AlphaFoldDB" id="A0AAE0DGP6"/>
<proteinExistence type="inferred from homology"/>
<dbReference type="GO" id="GO:0004639">
    <property type="term" value="F:phosphoribosylaminoimidazolesuccinocarboxamide synthase activity"/>
    <property type="evidence" value="ECO:0007669"/>
    <property type="project" value="UniProtKB-EC"/>
</dbReference>
<dbReference type="EC" id="6.3.2.6" evidence="3"/>
<dbReference type="PANTHER" id="PTHR43700:SF1">
    <property type="entry name" value="PHOSPHORIBOSYLAMINOIMIDAZOLE-SUCCINOCARBOXAMIDE SYNTHASE"/>
    <property type="match status" value="1"/>
</dbReference>
<dbReference type="InterPro" id="IPR018236">
    <property type="entry name" value="SAICAR_synthetase_CS"/>
</dbReference>
<evidence type="ECO:0000256" key="6">
    <source>
        <dbReference type="ARBA" id="ARBA00022741"/>
    </source>
</evidence>
<name>A0AAE0DGP6_9LECA</name>
<organism evidence="11 12">
    <name type="scientific">Lepraria neglecta</name>
    <dbReference type="NCBI Taxonomy" id="209136"/>
    <lineage>
        <taxon>Eukaryota</taxon>
        <taxon>Fungi</taxon>
        <taxon>Dikarya</taxon>
        <taxon>Ascomycota</taxon>
        <taxon>Pezizomycotina</taxon>
        <taxon>Lecanoromycetes</taxon>
        <taxon>OSLEUM clade</taxon>
        <taxon>Lecanoromycetidae</taxon>
        <taxon>Lecanorales</taxon>
        <taxon>Lecanorineae</taxon>
        <taxon>Stereocaulaceae</taxon>
        <taxon>Lepraria</taxon>
    </lineage>
</organism>
<gene>
    <name evidence="11" type="ORF">OEA41_009256</name>
</gene>
<dbReference type="PROSITE" id="PS01057">
    <property type="entry name" value="SAICAR_SYNTHETASE_1"/>
    <property type="match status" value="1"/>
</dbReference>
<dbReference type="GO" id="GO:0006189">
    <property type="term" value="P:'de novo' IMP biosynthetic process"/>
    <property type="evidence" value="ECO:0007669"/>
    <property type="project" value="TreeGrafter"/>
</dbReference>
<evidence type="ECO:0000256" key="1">
    <source>
        <dbReference type="ARBA" id="ARBA00004672"/>
    </source>
</evidence>
<dbReference type="NCBIfam" id="TIGR00081">
    <property type="entry name" value="purC"/>
    <property type="match status" value="1"/>
</dbReference>
<keyword evidence="7" id="KW-0658">Purine biosynthesis</keyword>
<dbReference type="NCBIfam" id="NF010568">
    <property type="entry name" value="PRK13961.1"/>
    <property type="match status" value="1"/>
</dbReference>
<evidence type="ECO:0000313" key="11">
    <source>
        <dbReference type="EMBL" id="KAK3169872.1"/>
    </source>
</evidence>
<comment type="similarity">
    <text evidence="2">Belongs to the SAICAR synthetase family.</text>
</comment>
<dbReference type="PANTHER" id="PTHR43700">
    <property type="entry name" value="PHOSPHORIBOSYLAMINOIMIDAZOLE-SUCCINOCARBOXAMIDE SYNTHASE"/>
    <property type="match status" value="1"/>
</dbReference>
<keyword evidence="8" id="KW-0067">ATP-binding</keyword>
<dbReference type="CDD" id="cd01414">
    <property type="entry name" value="SAICAR_synt_Sc"/>
    <property type="match status" value="1"/>
</dbReference>
<evidence type="ECO:0000256" key="5">
    <source>
        <dbReference type="ARBA" id="ARBA00022598"/>
    </source>
</evidence>
<keyword evidence="6" id="KW-0547">Nucleotide-binding</keyword>
<dbReference type="InterPro" id="IPR001636">
    <property type="entry name" value="SAICAR_synth"/>
</dbReference>
<evidence type="ECO:0000256" key="2">
    <source>
        <dbReference type="ARBA" id="ARBA00010190"/>
    </source>
</evidence>
<comment type="pathway">
    <text evidence="1">Purine metabolism; IMP biosynthesis via de novo pathway; 5-amino-1-(5-phospho-D-ribosyl)imidazole-4-carboxamide from 5-amino-1-(5-phospho-D-ribosyl)imidazole-4-carboxylate: step 1/2.</text>
</comment>
<evidence type="ECO:0000313" key="12">
    <source>
        <dbReference type="Proteomes" id="UP001276659"/>
    </source>
</evidence>
<keyword evidence="5" id="KW-0436">Ligase</keyword>
<dbReference type="FunFam" id="3.30.470.20:FF:000015">
    <property type="entry name" value="Phosphoribosylaminoimidazole-succinocarboxamide synthase"/>
    <property type="match status" value="1"/>
</dbReference>
<comment type="caution">
    <text evidence="11">The sequence shown here is derived from an EMBL/GenBank/DDBJ whole genome shotgun (WGS) entry which is preliminary data.</text>
</comment>
<keyword evidence="12" id="KW-1185">Reference proteome</keyword>
<evidence type="ECO:0000256" key="7">
    <source>
        <dbReference type="ARBA" id="ARBA00022755"/>
    </source>
</evidence>
<dbReference type="SUPFAM" id="SSF56104">
    <property type="entry name" value="SAICAR synthase-like"/>
    <property type="match status" value="1"/>
</dbReference>
<evidence type="ECO:0000259" key="10">
    <source>
        <dbReference type="Pfam" id="PF01259"/>
    </source>
</evidence>
<dbReference type="GO" id="GO:0005524">
    <property type="term" value="F:ATP binding"/>
    <property type="evidence" value="ECO:0007669"/>
    <property type="project" value="UniProtKB-KW"/>
</dbReference>
<dbReference type="PROSITE" id="PS01058">
    <property type="entry name" value="SAICAR_SYNTHETASE_2"/>
    <property type="match status" value="1"/>
</dbReference>
<reference evidence="11" key="1">
    <citation type="submission" date="2022-11" db="EMBL/GenBank/DDBJ databases">
        <title>Chromosomal genome sequence assembly and mating type (MAT) locus characterization of the leprose asexual lichenized fungus Lepraria neglecta (Nyl.) Erichsen.</title>
        <authorList>
            <person name="Allen J.L."/>
            <person name="Pfeffer B."/>
        </authorList>
    </citation>
    <scope>NUCLEOTIDE SEQUENCE</scope>
    <source>
        <strain evidence="11">Allen 5258</strain>
    </source>
</reference>
<dbReference type="Gene3D" id="3.30.200.20">
    <property type="entry name" value="Phosphorylase Kinase, domain 1"/>
    <property type="match status" value="1"/>
</dbReference>
<dbReference type="HAMAP" id="MF_00137">
    <property type="entry name" value="SAICAR_synth"/>
    <property type="match status" value="1"/>
</dbReference>
<evidence type="ECO:0000256" key="8">
    <source>
        <dbReference type="ARBA" id="ARBA00022840"/>
    </source>
</evidence>
<dbReference type="GO" id="GO:0005737">
    <property type="term" value="C:cytoplasm"/>
    <property type="evidence" value="ECO:0007669"/>
    <property type="project" value="TreeGrafter"/>
</dbReference>